<dbReference type="InterPro" id="IPR015424">
    <property type="entry name" value="PyrdxlP-dep_Trfase"/>
</dbReference>
<dbReference type="PANTHER" id="PTHR43643">
    <property type="entry name" value="HISTIDINOL-PHOSPHATE AMINOTRANSFERASE 2"/>
    <property type="match status" value="1"/>
</dbReference>
<comment type="cofactor">
    <cofactor evidence="1 8">
        <name>pyridoxal 5'-phosphate</name>
        <dbReference type="ChEBI" id="CHEBI:597326"/>
    </cofactor>
</comment>
<dbReference type="PANTHER" id="PTHR43643:SF3">
    <property type="entry name" value="HISTIDINOL-PHOSPHATE AMINOTRANSFERASE"/>
    <property type="match status" value="1"/>
</dbReference>
<evidence type="ECO:0000256" key="8">
    <source>
        <dbReference type="HAMAP-Rule" id="MF_01023"/>
    </source>
</evidence>
<evidence type="ECO:0000256" key="3">
    <source>
        <dbReference type="ARBA" id="ARBA00011738"/>
    </source>
</evidence>
<dbReference type="HAMAP" id="MF_01023">
    <property type="entry name" value="HisC_aminotrans_2"/>
    <property type="match status" value="1"/>
</dbReference>
<keyword evidence="4 8" id="KW-0032">Aminotransferase</keyword>
<dbReference type="InterPro" id="IPR004839">
    <property type="entry name" value="Aminotransferase_I/II_large"/>
</dbReference>
<evidence type="ECO:0000256" key="5">
    <source>
        <dbReference type="ARBA" id="ARBA00022679"/>
    </source>
</evidence>
<evidence type="ECO:0000259" key="9">
    <source>
        <dbReference type="Pfam" id="PF00155"/>
    </source>
</evidence>
<keyword evidence="6 8" id="KW-0663">Pyridoxal phosphate</keyword>
<dbReference type="InterPro" id="IPR005861">
    <property type="entry name" value="HisP_aminotrans"/>
</dbReference>
<comment type="subunit">
    <text evidence="3 8">Homodimer.</text>
</comment>
<dbReference type="SUPFAM" id="SSF53383">
    <property type="entry name" value="PLP-dependent transferases"/>
    <property type="match status" value="1"/>
</dbReference>
<dbReference type="EMBL" id="VUNA01000001">
    <property type="protein sequence ID" value="MST69866.1"/>
    <property type="molecule type" value="Genomic_DNA"/>
</dbReference>
<sequence>MSRYIRERYKGFQSYTPGEQPKEMEYIKLNTNESPFPPAPGVCRRLKEADMERLRLYPDPTGRRLKAMLADRFRVEPENVFLANGSDDILNFAMMAFNDDEDTLLFPDISYSFYEVIANLHGVNFRKVPLQEDMTIDYRDYCRDDCNVIIPNPNAPTGIALSLEVIEEIVKANPNHVVLIDEAYVDFGAESAVPLTKKYDNILISQTFSKSRSFAGGRLGFAIGNQELIRDLITLQYSTNPYSVNTLSLILGSAAMEEEAYYRKNAEIIQENRKYTAETLTSMGFEVLPSKANFVFARRPGMDGDKLYRKLKEKGVLVRHFTTERIQDYVRITIGTKEQMDVLFEKLREILQEE</sequence>
<comment type="catalytic activity">
    <reaction evidence="7 8">
        <text>L-histidinol phosphate + 2-oxoglutarate = 3-(imidazol-4-yl)-2-oxopropyl phosphate + L-glutamate</text>
        <dbReference type="Rhea" id="RHEA:23744"/>
        <dbReference type="ChEBI" id="CHEBI:16810"/>
        <dbReference type="ChEBI" id="CHEBI:29985"/>
        <dbReference type="ChEBI" id="CHEBI:57766"/>
        <dbReference type="ChEBI" id="CHEBI:57980"/>
        <dbReference type="EC" id="2.6.1.9"/>
    </reaction>
</comment>
<keyword evidence="8" id="KW-0028">Amino-acid biosynthesis</keyword>
<protein>
    <recommendedName>
        <fullName evidence="8">Histidinol-phosphate aminotransferase</fullName>
        <ecNumber evidence="8">2.6.1.9</ecNumber>
    </recommendedName>
    <alternativeName>
        <fullName evidence="8">Imidazole acetol-phosphate transaminase</fullName>
    </alternativeName>
</protein>
<keyword evidence="5 8" id="KW-0808">Transferase</keyword>
<dbReference type="InterPro" id="IPR050106">
    <property type="entry name" value="HistidinolP_aminotransfase"/>
</dbReference>
<dbReference type="EC" id="2.6.1.9" evidence="8"/>
<accession>A0A6N7XIV0</accession>
<evidence type="ECO:0000313" key="10">
    <source>
        <dbReference type="EMBL" id="MST69866.1"/>
    </source>
</evidence>
<dbReference type="InterPro" id="IPR015421">
    <property type="entry name" value="PyrdxlP-dep_Trfase_major"/>
</dbReference>
<dbReference type="NCBIfam" id="TIGR01141">
    <property type="entry name" value="hisC"/>
    <property type="match status" value="1"/>
</dbReference>
<dbReference type="Pfam" id="PF00155">
    <property type="entry name" value="Aminotran_1_2"/>
    <property type="match status" value="1"/>
</dbReference>
<comment type="similarity">
    <text evidence="8">Belongs to the class-II pyridoxal-phosphate-dependent aminotransferase family. Histidinol-phosphate aminotransferase subfamily.</text>
</comment>
<organism evidence="10 11">
    <name type="scientific">Mogibacterium kristiansenii</name>
    <dbReference type="NCBI Taxonomy" id="2606708"/>
    <lineage>
        <taxon>Bacteria</taxon>
        <taxon>Bacillati</taxon>
        <taxon>Bacillota</taxon>
        <taxon>Clostridia</taxon>
        <taxon>Peptostreptococcales</taxon>
        <taxon>Anaerovoracaceae</taxon>
        <taxon>Mogibacterium</taxon>
    </lineage>
</organism>
<evidence type="ECO:0000256" key="2">
    <source>
        <dbReference type="ARBA" id="ARBA00005011"/>
    </source>
</evidence>
<evidence type="ECO:0000256" key="1">
    <source>
        <dbReference type="ARBA" id="ARBA00001933"/>
    </source>
</evidence>
<gene>
    <name evidence="8" type="primary">hisC</name>
    <name evidence="10" type="ORF">FYJ65_00680</name>
</gene>
<reference evidence="10 11" key="1">
    <citation type="submission" date="2019-08" db="EMBL/GenBank/DDBJ databases">
        <title>In-depth cultivation of the pig gut microbiome towards novel bacterial diversity and tailored functional studies.</title>
        <authorList>
            <person name="Wylensek D."/>
            <person name="Hitch T.C.A."/>
            <person name="Clavel T."/>
        </authorList>
    </citation>
    <scope>NUCLEOTIDE SEQUENCE [LARGE SCALE GENOMIC DNA]</scope>
    <source>
        <strain evidence="10 11">WCA-MUC-591-APC-4B</strain>
    </source>
</reference>
<evidence type="ECO:0000256" key="4">
    <source>
        <dbReference type="ARBA" id="ARBA00022576"/>
    </source>
</evidence>
<dbReference type="CDD" id="cd00609">
    <property type="entry name" value="AAT_like"/>
    <property type="match status" value="1"/>
</dbReference>
<evidence type="ECO:0000313" key="11">
    <source>
        <dbReference type="Proteomes" id="UP000469424"/>
    </source>
</evidence>
<proteinExistence type="inferred from homology"/>
<feature type="modified residue" description="N6-(pyridoxal phosphate)lysine" evidence="8">
    <location>
        <position position="210"/>
    </location>
</feature>
<dbReference type="InterPro" id="IPR001917">
    <property type="entry name" value="Aminotrans_II_pyridoxalP_BS"/>
</dbReference>
<comment type="caution">
    <text evidence="10">The sequence shown here is derived from an EMBL/GenBank/DDBJ whole genome shotgun (WGS) entry which is preliminary data.</text>
</comment>
<evidence type="ECO:0000256" key="7">
    <source>
        <dbReference type="ARBA" id="ARBA00047481"/>
    </source>
</evidence>
<feature type="domain" description="Aminotransferase class I/classII large" evidence="9">
    <location>
        <begin position="26"/>
        <end position="347"/>
    </location>
</feature>
<name>A0A6N7XIV0_9FIRM</name>
<dbReference type="Gene3D" id="3.90.1150.10">
    <property type="entry name" value="Aspartate Aminotransferase, domain 1"/>
    <property type="match status" value="1"/>
</dbReference>
<dbReference type="AlphaFoldDB" id="A0A6N7XIV0"/>
<keyword evidence="11" id="KW-1185">Reference proteome</keyword>
<dbReference type="GO" id="GO:0004400">
    <property type="term" value="F:histidinol-phosphate transaminase activity"/>
    <property type="evidence" value="ECO:0007669"/>
    <property type="project" value="UniProtKB-UniRule"/>
</dbReference>
<evidence type="ECO:0000256" key="6">
    <source>
        <dbReference type="ARBA" id="ARBA00022898"/>
    </source>
</evidence>
<dbReference type="GO" id="GO:0000105">
    <property type="term" value="P:L-histidine biosynthetic process"/>
    <property type="evidence" value="ECO:0007669"/>
    <property type="project" value="UniProtKB-UniRule"/>
</dbReference>
<dbReference type="InterPro" id="IPR015422">
    <property type="entry name" value="PyrdxlP-dep_Trfase_small"/>
</dbReference>
<dbReference type="GO" id="GO:0030170">
    <property type="term" value="F:pyridoxal phosphate binding"/>
    <property type="evidence" value="ECO:0007669"/>
    <property type="project" value="InterPro"/>
</dbReference>
<dbReference type="Proteomes" id="UP000469424">
    <property type="component" value="Unassembled WGS sequence"/>
</dbReference>
<comment type="pathway">
    <text evidence="2 8">Amino-acid biosynthesis; L-histidine biosynthesis; L-histidine from 5-phospho-alpha-D-ribose 1-diphosphate: step 7/9.</text>
</comment>
<dbReference type="RefSeq" id="WP_154553424.1">
    <property type="nucleotide sequence ID" value="NZ_VUNA01000001.1"/>
</dbReference>
<dbReference type="UniPathway" id="UPA00031">
    <property type="reaction ID" value="UER00012"/>
</dbReference>
<keyword evidence="8" id="KW-0368">Histidine biosynthesis</keyword>
<dbReference type="Gene3D" id="3.40.640.10">
    <property type="entry name" value="Type I PLP-dependent aspartate aminotransferase-like (Major domain)"/>
    <property type="match status" value="1"/>
</dbReference>
<dbReference type="PROSITE" id="PS00599">
    <property type="entry name" value="AA_TRANSFER_CLASS_2"/>
    <property type="match status" value="1"/>
</dbReference>